<dbReference type="InterPro" id="IPR002602">
    <property type="entry name" value="DB"/>
</dbReference>
<feature type="domain" description="Domain of unknown function DB" evidence="2">
    <location>
        <begin position="370"/>
        <end position="472"/>
    </location>
</feature>
<evidence type="ECO:0000259" key="2">
    <source>
        <dbReference type="Pfam" id="PF01682"/>
    </source>
</evidence>
<organism evidence="3 4">
    <name type="scientific">Caenorhabditis auriculariae</name>
    <dbReference type="NCBI Taxonomy" id="2777116"/>
    <lineage>
        <taxon>Eukaryota</taxon>
        <taxon>Metazoa</taxon>
        <taxon>Ecdysozoa</taxon>
        <taxon>Nematoda</taxon>
        <taxon>Chromadorea</taxon>
        <taxon>Rhabditida</taxon>
        <taxon>Rhabditina</taxon>
        <taxon>Rhabditomorpha</taxon>
        <taxon>Rhabditoidea</taxon>
        <taxon>Rhabditidae</taxon>
        <taxon>Peloderinae</taxon>
        <taxon>Caenorhabditis</taxon>
    </lineage>
</organism>
<dbReference type="Pfam" id="PF01682">
    <property type="entry name" value="DB"/>
    <property type="match status" value="1"/>
</dbReference>
<evidence type="ECO:0000313" key="4">
    <source>
        <dbReference type="Proteomes" id="UP000835052"/>
    </source>
</evidence>
<feature type="compositionally biased region" description="Polar residues" evidence="1">
    <location>
        <begin position="318"/>
        <end position="328"/>
    </location>
</feature>
<name>A0A8S1H876_9PELO</name>
<protein>
    <recommendedName>
        <fullName evidence="2">Domain of unknown function DB domain-containing protein</fullName>
    </recommendedName>
</protein>
<feature type="compositionally biased region" description="Polar residues" evidence="1">
    <location>
        <begin position="262"/>
        <end position="277"/>
    </location>
</feature>
<reference evidence="3" key="1">
    <citation type="submission" date="2020-10" db="EMBL/GenBank/DDBJ databases">
        <authorList>
            <person name="Kikuchi T."/>
        </authorList>
    </citation>
    <scope>NUCLEOTIDE SEQUENCE</scope>
    <source>
        <strain evidence="3">NKZ352</strain>
    </source>
</reference>
<dbReference type="EMBL" id="CAJGYM010000025">
    <property type="protein sequence ID" value="CAD6192013.1"/>
    <property type="molecule type" value="Genomic_DNA"/>
</dbReference>
<dbReference type="Proteomes" id="UP000835052">
    <property type="component" value="Unassembled WGS sequence"/>
</dbReference>
<accession>A0A8S1H876</accession>
<dbReference type="OrthoDB" id="5843172at2759"/>
<feature type="region of interest" description="Disordered" evidence="1">
    <location>
        <begin position="262"/>
        <end position="285"/>
    </location>
</feature>
<dbReference type="PANTHER" id="PTHR46705:SF2">
    <property type="entry name" value="DOMAIN OF UNKNOWN FUNCTION DB DOMAIN-CONTAINING PROTEIN"/>
    <property type="match status" value="1"/>
</dbReference>
<sequence>MPSTADGFLILKIQSHAHLGDATPTGGYLASPHDRRSRIVRVPPMLLPTILYSLLVGKVAGQLYQGQGWPQQFSVPFQPFQQPQQPQFFQPQRPVPQQQFFQPDARLQNAQFDQQQQQQQLLLQQQQFQQFQPPQQFVQPQPQRTLPTLQQPQQEVVYHHNVRSIDNFNGERMFFEQPQVFQQEKITLLAKPPPPPTPPPRHIYQQQNVNFRVPEPPPRFIPQVKDLFGAEGKHLVDKNAQYKPQEILVDGHHAAYFENTARTQPAESKTRIQSAEHGTQGGVTPDFKLRMRVPELPPPQPPKKIVIGPVLAPPATRNRVTTSQTSRPQRPVQKSRRPAPAAKKVPATSHLAAPVPAAAAGTPNEKFLSCCKKRSVDKSCERICSFDVLNKKTLTGMFLGTDPCPQSNGLDLLQCAADNDDHTQCCIERDVTRTSAGNKCLGFCNMKPGVTFQADVSMLPCWSVLNDIKQCFKENLERL</sequence>
<dbReference type="PANTHER" id="PTHR46705">
    <property type="entry name" value="PROTEIN CBG09805"/>
    <property type="match status" value="1"/>
</dbReference>
<dbReference type="AlphaFoldDB" id="A0A8S1H876"/>
<proteinExistence type="predicted"/>
<gene>
    <name evidence="3" type="ORF">CAUJ_LOCUS7932</name>
</gene>
<feature type="region of interest" description="Disordered" evidence="1">
    <location>
        <begin position="297"/>
        <end position="350"/>
    </location>
</feature>
<keyword evidence="4" id="KW-1185">Reference proteome</keyword>
<comment type="caution">
    <text evidence="3">The sequence shown here is derived from an EMBL/GenBank/DDBJ whole genome shotgun (WGS) entry which is preliminary data.</text>
</comment>
<feature type="compositionally biased region" description="Low complexity" evidence="1">
    <location>
        <begin position="338"/>
        <end position="350"/>
    </location>
</feature>
<evidence type="ECO:0000256" key="1">
    <source>
        <dbReference type="SAM" id="MobiDB-lite"/>
    </source>
</evidence>
<evidence type="ECO:0000313" key="3">
    <source>
        <dbReference type="EMBL" id="CAD6192013.1"/>
    </source>
</evidence>